<feature type="transmembrane region" description="Helical" evidence="7">
    <location>
        <begin position="144"/>
        <end position="162"/>
    </location>
</feature>
<comment type="similarity">
    <text evidence="2">Belongs to the acyltransferase 3 family.</text>
</comment>
<feature type="transmembrane region" description="Helical" evidence="7">
    <location>
        <begin position="211"/>
        <end position="229"/>
    </location>
</feature>
<name>A0A2T3NYZ7_9GAMM</name>
<organism evidence="9 10">
    <name type="scientific">Photobacterium sanctipauli</name>
    <dbReference type="NCBI Taxonomy" id="1342794"/>
    <lineage>
        <taxon>Bacteria</taxon>
        <taxon>Pseudomonadati</taxon>
        <taxon>Pseudomonadota</taxon>
        <taxon>Gammaproteobacteria</taxon>
        <taxon>Vibrionales</taxon>
        <taxon>Vibrionaceae</taxon>
        <taxon>Photobacterium</taxon>
    </lineage>
</organism>
<dbReference type="GO" id="GO:0005886">
    <property type="term" value="C:plasma membrane"/>
    <property type="evidence" value="ECO:0007669"/>
    <property type="project" value="UniProtKB-SubCell"/>
</dbReference>
<evidence type="ECO:0000256" key="7">
    <source>
        <dbReference type="SAM" id="Phobius"/>
    </source>
</evidence>
<reference evidence="9 10" key="1">
    <citation type="submission" date="2018-01" db="EMBL/GenBank/DDBJ databases">
        <title>Whole genome sequencing of Histamine producing bacteria.</title>
        <authorList>
            <person name="Butler K."/>
        </authorList>
    </citation>
    <scope>NUCLEOTIDE SEQUENCE [LARGE SCALE GENOMIC DNA]</scope>
    <source>
        <strain evidence="9 10">DSM 100436</strain>
    </source>
</reference>
<keyword evidence="4 7" id="KW-0812">Transmembrane</keyword>
<proteinExistence type="inferred from homology"/>
<gene>
    <name evidence="9" type="ORF">C9I98_06125</name>
</gene>
<feature type="transmembrane region" description="Helical" evidence="7">
    <location>
        <begin position="316"/>
        <end position="336"/>
    </location>
</feature>
<dbReference type="InterPro" id="IPR002656">
    <property type="entry name" value="Acyl_transf_3_dom"/>
</dbReference>
<dbReference type="Pfam" id="PF01757">
    <property type="entry name" value="Acyl_transf_3"/>
    <property type="match status" value="1"/>
</dbReference>
<dbReference type="GO" id="GO:0016413">
    <property type="term" value="F:O-acetyltransferase activity"/>
    <property type="evidence" value="ECO:0007669"/>
    <property type="project" value="TreeGrafter"/>
</dbReference>
<evidence type="ECO:0000256" key="2">
    <source>
        <dbReference type="ARBA" id="ARBA00007400"/>
    </source>
</evidence>
<evidence type="ECO:0000313" key="10">
    <source>
        <dbReference type="Proteomes" id="UP000241771"/>
    </source>
</evidence>
<keyword evidence="5 7" id="KW-1133">Transmembrane helix</keyword>
<feature type="transmembrane region" description="Helical" evidence="7">
    <location>
        <begin position="416"/>
        <end position="437"/>
    </location>
</feature>
<feature type="transmembrane region" description="Helical" evidence="7">
    <location>
        <begin position="12"/>
        <end position="31"/>
    </location>
</feature>
<feature type="transmembrane region" description="Helical" evidence="7">
    <location>
        <begin position="357"/>
        <end position="377"/>
    </location>
</feature>
<comment type="subcellular location">
    <subcellularLocation>
        <location evidence="1">Cell membrane</location>
        <topology evidence="1">Multi-pass membrane protein</topology>
    </subcellularLocation>
</comment>
<protein>
    <recommendedName>
        <fullName evidence="8">Acyltransferase 3 domain-containing protein</fullName>
    </recommendedName>
</protein>
<keyword evidence="10" id="KW-1185">Reference proteome</keyword>
<dbReference type="AlphaFoldDB" id="A0A2T3NYZ7"/>
<dbReference type="EMBL" id="PYMA01000002">
    <property type="protein sequence ID" value="PSW21497.1"/>
    <property type="molecule type" value="Genomic_DNA"/>
</dbReference>
<evidence type="ECO:0000259" key="8">
    <source>
        <dbReference type="Pfam" id="PF01757"/>
    </source>
</evidence>
<dbReference type="RefSeq" id="WP_036832344.1">
    <property type="nucleotide sequence ID" value="NZ_JGVO01001621.1"/>
</dbReference>
<dbReference type="OrthoDB" id="5808342at2"/>
<evidence type="ECO:0000313" key="9">
    <source>
        <dbReference type="EMBL" id="PSW21497.1"/>
    </source>
</evidence>
<feature type="transmembrane region" description="Helical" evidence="7">
    <location>
        <begin position="383"/>
        <end position="404"/>
    </location>
</feature>
<evidence type="ECO:0000256" key="5">
    <source>
        <dbReference type="ARBA" id="ARBA00022989"/>
    </source>
</evidence>
<feature type="domain" description="Acyltransferase 3" evidence="8">
    <location>
        <begin position="5"/>
        <end position="330"/>
    </location>
</feature>
<dbReference type="GO" id="GO:0009246">
    <property type="term" value="P:enterobacterial common antigen biosynthetic process"/>
    <property type="evidence" value="ECO:0007669"/>
    <property type="project" value="TreeGrafter"/>
</dbReference>
<feature type="transmembrane region" description="Helical" evidence="7">
    <location>
        <begin position="80"/>
        <end position="97"/>
    </location>
</feature>
<feature type="transmembrane region" description="Helical" evidence="7">
    <location>
        <begin position="281"/>
        <end position="304"/>
    </location>
</feature>
<evidence type="ECO:0000256" key="1">
    <source>
        <dbReference type="ARBA" id="ARBA00004651"/>
    </source>
</evidence>
<sequence>MKRIHTLDSLKLFSIMATFCIHYAVFYHYGGIEHNRYYLGINIAARFAVPVFFVISGYLFCHKVQAGGWKYTKKYLSQLLLMYISWTMVYLLAFGIGRNDWRVINVADIFYFGIWGAEILWFLVALTIAIAVLFLAIRIQQTTALFILASLLHFIGLTGQGYQEILPLGLFTPDGDIFYQSRDPLFFALFYVSLGYQMAQPRWQAKIDNIKWQYFAIASAIFLGVSVWEGLTLIESYNAKIADYYISTLPLTLSLIGLALRVPNRHYPSKMSQIGNHSGELYLNHGIFQLMQGTVFWTIGYYRIPEMMAQQANSLWLQSLLVPVMLVINIGVYFALRKVYLVCVGRQVIATYKESAVILNAFWLLFFTMQTNGGGTMFDTDSITVVVTALFIAMTSYCLVLHCFKPLHDKFTQQALKHAGLVAINSALWFVLAYSGLLHSMQGSYNPQTPILESLLSSPLLCATLLFLFIVGITLAIQRKVYNTTPNITTVSIN</sequence>
<feature type="transmembrane region" description="Helical" evidence="7">
    <location>
        <begin position="241"/>
        <end position="260"/>
    </location>
</feature>
<dbReference type="PANTHER" id="PTHR40074">
    <property type="entry name" value="O-ACETYLTRANSFERASE WECH"/>
    <property type="match status" value="1"/>
</dbReference>
<feature type="transmembrane region" description="Helical" evidence="7">
    <location>
        <begin position="457"/>
        <end position="477"/>
    </location>
</feature>
<feature type="transmembrane region" description="Helical" evidence="7">
    <location>
        <begin position="37"/>
        <end position="60"/>
    </location>
</feature>
<evidence type="ECO:0000256" key="3">
    <source>
        <dbReference type="ARBA" id="ARBA00022475"/>
    </source>
</evidence>
<keyword evidence="3" id="KW-1003">Cell membrane</keyword>
<accession>A0A2T3NYZ7</accession>
<evidence type="ECO:0000256" key="4">
    <source>
        <dbReference type="ARBA" id="ARBA00022692"/>
    </source>
</evidence>
<evidence type="ECO:0000256" key="6">
    <source>
        <dbReference type="ARBA" id="ARBA00023136"/>
    </source>
</evidence>
<dbReference type="Proteomes" id="UP000241771">
    <property type="component" value="Unassembled WGS sequence"/>
</dbReference>
<dbReference type="PANTHER" id="PTHR40074:SF2">
    <property type="entry name" value="O-ACETYLTRANSFERASE WECH"/>
    <property type="match status" value="1"/>
</dbReference>
<keyword evidence="6 7" id="KW-0472">Membrane</keyword>
<feature type="transmembrane region" description="Helical" evidence="7">
    <location>
        <begin position="109"/>
        <end position="137"/>
    </location>
</feature>
<feature type="transmembrane region" description="Helical" evidence="7">
    <location>
        <begin position="182"/>
        <end position="199"/>
    </location>
</feature>
<comment type="caution">
    <text evidence="9">The sequence shown here is derived from an EMBL/GenBank/DDBJ whole genome shotgun (WGS) entry which is preliminary data.</text>
</comment>